<dbReference type="EMBL" id="FONQ01000013">
    <property type="protein sequence ID" value="SFF27396.1"/>
    <property type="molecule type" value="Genomic_DNA"/>
</dbReference>
<protein>
    <submittedName>
        <fullName evidence="1">Uncharacterized protein</fullName>
    </submittedName>
</protein>
<evidence type="ECO:0000313" key="2">
    <source>
        <dbReference type="Proteomes" id="UP000198596"/>
    </source>
</evidence>
<organism evidence="1 2">
    <name type="scientific">Flavobacterium xueshanense</name>
    <dbReference type="NCBI Taxonomy" id="935223"/>
    <lineage>
        <taxon>Bacteria</taxon>
        <taxon>Pseudomonadati</taxon>
        <taxon>Bacteroidota</taxon>
        <taxon>Flavobacteriia</taxon>
        <taxon>Flavobacteriales</taxon>
        <taxon>Flavobacteriaceae</taxon>
        <taxon>Flavobacterium</taxon>
    </lineage>
</organism>
<accession>A0A1I2HF69</accession>
<dbReference type="STRING" id="935223.SAMN04488131_11373"/>
<dbReference type="OrthoDB" id="1451817at2"/>
<sequence>MAILGKVVKLNNENINIHSGEVVADVTMDKQYLQIRTYAMGDTDRERGSKQNIQITKEKALELKDILEQFLRS</sequence>
<keyword evidence="2" id="KW-1185">Reference proteome</keyword>
<dbReference type="Proteomes" id="UP000198596">
    <property type="component" value="Unassembled WGS sequence"/>
</dbReference>
<name>A0A1I2HF69_9FLAO</name>
<dbReference type="RefSeq" id="WP_091206883.1">
    <property type="nucleotide sequence ID" value="NZ_FONQ01000013.1"/>
</dbReference>
<reference evidence="2" key="1">
    <citation type="submission" date="2016-10" db="EMBL/GenBank/DDBJ databases">
        <authorList>
            <person name="Varghese N."/>
            <person name="Submissions S."/>
        </authorList>
    </citation>
    <scope>NUCLEOTIDE SEQUENCE [LARGE SCALE GENOMIC DNA]</scope>
    <source>
        <strain evidence="2">CGMCC 1.9227</strain>
    </source>
</reference>
<gene>
    <name evidence="1" type="ORF">SAMN04488131_11373</name>
</gene>
<dbReference type="AlphaFoldDB" id="A0A1I2HF69"/>
<evidence type="ECO:0000313" key="1">
    <source>
        <dbReference type="EMBL" id="SFF27396.1"/>
    </source>
</evidence>
<proteinExistence type="predicted"/>